<dbReference type="Gene3D" id="3.40.50.150">
    <property type="entry name" value="Vaccinia Virus protein VP39"/>
    <property type="match status" value="1"/>
</dbReference>
<evidence type="ECO:0000256" key="6">
    <source>
        <dbReference type="ARBA" id="ARBA00047422"/>
    </source>
</evidence>
<evidence type="ECO:0000313" key="7">
    <source>
        <dbReference type="EMBL" id="CAD0338918.1"/>
    </source>
</evidence>
<dbReference type="InterPro" id="IPR050390">
    <property type="entry name" value="C5-Methyltransferase"/>
</dbReference>
<sequence length="697" mass="74234">MADGSFSFNFPAPQVSCLRPGEIVVDLFAGGGGASEALKQALGVDPALAYNHDEWAIGMHAANHPLTIHHREDIWHADPRKDVAGRPIGWFHASPDCTHFSQAKGGQPRSHKTRALSWVALKWIGQLLRADLRDGTNTAPRILSLENVWQILTWGPLVAKRCKATGRVMKMDGTVAARGEHVPVANQQLVPDKRHGGRTWRQFVAALESKGYRVEWRKLTASDFGAGTSRERLFLLARRDGQPIVWPAPTHGTAPGMQPRVRAADCLDFSIPCPSIFTRKRPLADATLRRIAKGVMRHVLQSADPFIVPATHQGSERVNDVQAPLPTITAANRGELMLVAPELAPFITEHSNASNQRTMRADEPLRTICAGVKGGHFSAVAPILAGVGGRAGQSEPRSGAEPLYTMTTKADTALVAPVLVQTGYGEREGQAPRALDLQQPLGTVVAGGVKHAVVAPIMVQAGHGQGRPGGVQRWGMGSKDARTPVGTITASGSGGHAVACAFLEQANGGFYEGGGRDARDPMSTIIATGSQQQLATAHLLTMRKNAHGQDVAEPLGTVCAGAVHHGMIECTLSAEQQAGALQVAAFLVKYYGSGIAVDLREPLDTATTRDRMALVTVVIQGTPYVIVDIGLRMLKPHELFRAQGFPASYRITHTADGRAISTSAAVRMCGNSVSPPPLVALAQANLDTKPLPLQVAA</sequence>
<gene>
    <name evidence="7" type="ORF">CFBP498_26270</name>
    <name evidence="8" type="ORF">R4K57_09420</name>
</gene>
<dbReference type="PANTHER" id="PTHR10629:SF52">
    <property type="entry name" value="DNA (CYTOSINE-5)-METHYLTRANSFERASE 1"/>
    <property type="match status" value="1"/>
</dbReference>
<keyword evidence="2 8" id="KW-0489">Methyltransferase</keyword>
<dbReference type="Gene3D" id="3.90.120.10">
    <property type="entry name" value="DNA Methylase, subunit A, domain 2"/>
    <property type="match status" value="1"/>
</dbReference>
<evidence type="ECO:0000256" key="4">
    <source>
        <dbReference type="ARBA" id="ARBA00022691"/>
    </source>
</evidence>
<reference evidence="7 9" key="1">
    <citation type="submission" date="2020-07" db="EMBL/GenBank/DDBJ databases">
        <authorList>
            <person name="Pothier F. J."/>
        </authorList>
    </citation>
    <scope>NUCLEOTIDE SEQUENCE [LARGE SCALE GENOMIC DNA]</scope>
    <source>
        <strain evidence="7 9">CFBP 498</strain>
    </source>
</reference>
<dbReference type="Pfam" id="PF00145">
    <property type="entry name" value="DNA_methylase"/>
    <property type="match status" value="3"/>
</dbReference>
<dbReference type="Proteomes" id="UP001187425">
    <property type="component" value="Unassembled WGS sequence"/>
</dbReference>
<evidence type="ECO:0000313" key="8">
    <source>
        <dbReference type="EMBL" id="MDV7248623.1"/>
    </source>
</evidence>
<reference evidence="8 10" key="2">
    <citation type="submission" date="2023-10" db="EMBL/GenBank/DDBJ databases">
        <title>A new tool for lettuce pathogen research.</title>
        <authorList>
            <person name="Horton K.N."/>
            <person name="Cseke L.J."/>
            <person name="Badiwe M."/>
            <person name="Tesfaye D."/>
            <person name="Klein A."/>
            <person name="Su J."/>
            <person name="Potnis N."/>
            <person name="Gassmann W."/>
        </authorList>
    </citation>
    <scope>NUCLEOTIDE SEQUENCE [LARGE SCALE GENOMIC DNA]</scope>
    <source>
        <strain evidence="8 10">JSKH1901</strain>
    </source>
</reference>
<evidence type="ECO:0000256" key="3">
    <source>
        <dbReference type="ARBA" id="ARBA00022679"/>
    </source>
</evidence>
<keyword evidence="4" id="KW-0949">S-adenosyl-L-methionine</keyword>
<dbReference type="Proteomes" id="UP000515406">
    <property type="component" value="Chromosome"/>
</dbReference>
<keyword evidence="3" id="KW-0808">Transferase</keyword>
<keyword evidence="9" id="KW-1185">Reference proteome</keyword>
<dbReference type="InterPro" id="IPR029063">
    <property type="entry name" value="SAM-dependent_MTases_sf"/>
</dbReference>
<evidence type="ECO:0000313" key="10">
    <source>
        <dbReference type="Proteomes" id="UP001187425"/>
    </source>
</evidence>
<dbReference type="RefSeq" id="WP_180313800.1">
    <property type="nucleotide sequence ID" value="NZ_JAJTZO010000028.1"/>
</dbReference>
<evidence type="ECO:0000256" key="2">
    <source>
        <dbReference type="ARBA" id="ARBA00022603"/>
    </source>
</evidence>
<dbReference type="GO" id="GO:0009307">
    <property type="term" value="P:DNA restriction-modification system"/>
    <property type="evidence" value="ECO:0007669"/>
    <property type="project" value="UniProtKB-KW"/>
</dbReference>
<name>A0A6V7DQV2_9XANT</name>
<dbReference type="PANTHER" id="PTHR10629">
    <property type="entry name" value="CYTOSINE-SPECIFIC METHYLTRANSFERASE"/>
    <property type="match status" value="1"/>
</dbReference>
<dbReference type="GO" id="GO:0003886">
    <property type="term" value="F:DNA (cytosine-5-)-methyltransferase activity"/>
    <property type="evidence" value="ECO:0007669"/>
    <property type="project" value="UniProtKB-EC"/>
</dbReference>
<protein>
    <recommendedName>
        <fullName evidence="1">DNA (cytosine-5-)-methyltransferase</fullName>
        <ecNumber evidence="1">2.1.1.37</ecNumber>
    </recommendedName>
</protein>
<evidence type="ECO:0000256" key="1">
    <source>
        <dbReference type="ARBA" id="ARBA00011975"/>
    </source>
</evidence>
<dbReference type="InterPro" id="IPR001525">
    <property type="entry name" value="C5_MeTfrase"/>
</dbReference>
<comment type="catalytic activity">
    <reaction evidence="6">
        <text>a 2'-deoxycytidine in DNA + S-adenosyl-L-methionine = a 5-methyl-2'-deoxycytidine in DNA + S-adenosyl-L-homocysteine + H(+)</text>
        <dbReference type="Rhea" id="RHEA:13681"/>
        <dbReference type="Rhea" id="RHEA-COMP:11369"/>
        <dbReference type="Rhea" id="RHEA-COMP:11370"/>
        <dbReference type="ChEBI" id="CHEBI:15378"/>
        <dbReference type="ChEBI" id="CHEBI:57856"/>
        <dbReference type="ChEBI" id="CHEBI:59789"/>
        <dbReference type="ChEBI" id="CHEBI:85452"/>
        <dbReference type="ChEBI" id="CHEBI:85454"/>
        <dbReference type="EC" id="2.1.1.37"/>
    </reaction>
</comment>
<dbReference type="GO" id="GO:0044027">
    <property type="term" value="P:negative regulation of gene expression via chromosomal CpG island methylation"/>
    <property type="evidence" value="ECO:0007669"/>
    <property type="project" value="TreeGrafter"/>
</dbReference>
<dbReference type="EMBL" id="LR828257">
    <property type="protein sequence ID" value="CAD0338928.1"/>
    <property type="molecule type" value="Genomic_DNA"/>
</dbReference>
<organism evidence="7 9">
    <name type="scientific">Xanthomonas hortorum pv. vitians</name>
    <dbReference type="NCBI Taxonomy" id="83224"/>
    <lineage>
        <taxon>Bacteria</taxon>
        <taxon>Pseudomonadati</taxon>
        <taxon>Pseudomonadota</taxon>
        <taxon>Gammaproteobacteria</taxon>
        <taxon>Lysobacterales</taxon>
        <taxon>Lysobacteraceae</taxon>
        <taxon>Xanthomonas</taxon>
    </lineage>
</organism>
<accession>A0A6V7DQV2</accession>
<keyword evidence="5" id="KW-0680">Restriction system</keyword>
<dbReference type="AlphaFoldDB" id="A0A6V7DQV2"/>
<evidence type="ECO:0000256" key="5">
    <source>
        <dbReference type="ARBA" id="ARBA00022747"/>
    </source>
</evidence>
<dbReference type="GO" id="GO:0032259">
    <property type="term" value="P:methylation"/>
    <property type="evidence" value="ECO:0007669"/>
    <property type="project" value="UniProtKB-KW"/>
</dbReference>
<dbReference type="EMBL" id="LR828257">
    <property type="protein sequence ID" value="CAD0338918.1"/>
    <property type="molecule type" value="Genomic_DNA"/>
</dbReference>
<evidence type="ECO:0000313" key="9">
    <source>
        <dbReference type="Proteomes" id="UP000515406"/>
    </source>
</evidence>
<dbReference type="EC" id="2.1.1.37" evidence="1"/>
<proteinExistence type="predicted"/>
<dbReference type="REBASE" id="438164">
    <property type="entry name" value="M.Xho498ORF26270P"/>
</dbReference>
<dbReference type="SUPFAM" id="SSF53335">
    <property type="entry name" value="S-adenosyl-L-methionine-dependent methyltransferases"/>
    <property type="match status" value="1"/>
</dbReference>
<dbReference type="EMBL" id="JAWMQI010000028">
    <property type="protein sequence ID" value="MDV7248623.1"/>
    <property type="molecule type" value="Genomic_DNA"/>
</dbReference>
<dbReference type="GO" id="GO:0003677">
    <property type="term" value="F:DNA binding"/>
    <property type="evidence" value="ECO:0007669"/>
    <property type="project" value="TreeGrafter"/>
</dbReference>